<dbReference type="SUPFAM" id="SSF58104">
    <property type="entry name" value="Methyl-accepting chemotaxis protein (MCP) signaling domain"/>
    <property type="match status" value="1"/>
</dbReference>
<dbReference type="InterPro" id="IPR003660">
    <property type="entry name" value="HAMP_dom"/>
</dbReference>
<keyword evidence="4" id="KW-0812">Transmembrane</keyword>
<dbReference type="SUPFAM" id="SSF103190">
    <property type="entry name" value="Sensory domain-like"/>
    <property type="match status" value="1"/>
</dbReference>
<feature type="domain" description="Methyl-accepting transducer" evidence="10">
    <location>
        <begin position="378"/>
        <end position="642"/>
    </location>
</feature>
<dbReference type="RefSeq" id="WP_077863788.1">
    <property type="nucleotide sequence ID" value="NZ_LZYZ01000001.1"/>
</dbReference>
<dbReference type="Pfam" id="PF02743">
    <property type="entry name" value="dCache_1"/>
    <property type="match status" value="1"/>
</dbReference>
<protein>
    <submittedName>
        <fullName evidence="12">Methyl-accepting chemotaxis protein McpB</fullName>
    </submittedName>
</protein>
<dbReference type="InterPro" id="IPR029151">
    <property type="entry name" value="Sensor-like_sf"/>
</dbReference>
<evidence type="ECO:0000313" key="12">
    <source>
        <dbReference type="EMBL" id="OOM16032.1"/>
    </source>
</evidence>
<feature type="domain" description="HAMP" evidence="11">
    <location>
        <begin position="304"/>
        <end position="359"/>
    </location>
</feature>
<dbReference type="EMBL" id="LZYZ01000001">
    <property type="protein sequence ID" value="OOM16032.1"/>
    <property type="molecule type" value="Genomic_DNA"/>
</dbReference>
<dbReference type="Gene3D" id="6.10.340.10">
    <property type="match status" value="1"/>
</dbReference>
<proteinExistence type="inferred from homology"/>
<comment type="similarity">
    <text evidence="8">Belongs to the methyl-accepting chemotaxis (MCP) protein family.</text>
</comment>
<name>A0A1S8NI49_CLOSA</name>
<keyword evidence="3" id="KW-0145">Chemotaxis</keyword>
<evidence type="ECO:0000256" key="3">
    <source>
        <dbReference type="ARBA" id="ARBA00022500"/>
    </source>
</evidence>
<dbReference type="Proteomes" id="UP000191154">
    <property type="component" value="Unassembled WGS sequence"/>
</dbReference>
<dbReference type="GO" id="GO:0005886">
    <property type="term" value="C:plasma membrane"/>
    <property type="evidence" value="ECO:0007669"/>
    <property type="project" value="UniProtKB-SubCell"/>
</dbReference>
<evidence type="ECO:0000256" key="8">
    <source>
        <dbReference type="ARBA" id="ARBA00029447"/>
    </source>
</evidence>
<organism evidence="12 13">
    <name type="scientific">Clostridium saccharobutylicum</name>
    <dbReference type="NCBI Taxonomy" id="169679"/>
    <lineage>
        <taxon>Bacteria</taxon>
        <taxon>Bacillati</taxon>
        <taxon>Bacillota</taxon>
        <taxon>Clostridia</taxon>
        <taxon>Eubacteriales</taxon>
        <taxon>Clostridiaceae</taxon>
        <taxon>Clostridium</taxon>
    </lineage>
</organism>
<accession>A0A1S8NI49</accession>
<dbReference type="STRING" id="169679.CSACC_37110"/>
<keyword evidence="7 9" id="KW-0807">Transducer</keyword>
<evidence type="ECO:0000259" key="11">
    <source>
        <dbReference type="PROSITE" id="PS50885"/>
    </source>
</evidence>
<dbReference type="PANTHER" id="PTHR32089">
    <property type="entry name" value="METHYL-ACCEPTING CHEMOTAXIS PROTEIN MCPB"/>
    <property type="match status" value="1"/>
</dbReference>
<dbReference type="PROSITE" id="PS50885">
    <property type="entry name" value="HAMP"/>
    <property type="match status" value="1"/>
</dbReference>
<sequence>MKSIKTKLIAHLGLLMGIVCIGLSVISYVNASNALKSNIGKTLPALAEQTASNIQGRIEGKLSCLEAVAARDDIKDPNVPIEKKMAILSDEVKRNGSIRMSVIDKDGNLTNSDGTTANVKERPYFKNALSGKSNVSDPLVNKTDNSVVVVYAVPIKNNNEIVGVLIETRDGNKLSELTDQAKIGQTGTGFMINKQGTTVANKNRDLVLQMNNMIEEAKKDSKLQSLSDIESKMINGQQGIGEYKYSGSDKFVGYAPVNGTDWFVGIIVDENEILSELSSLEISTSLSSIIFILIGLGTIYIIANKLSKSLKSTSSHLSLLAEGNLCKEVSKENLKLNDEVGEMTNSMKVMQESLGKMIKKIKESSSNINDQSENLSSISEEIASASQNVTEAISEVAEGTGNQSEQLIQITEILSEFSDKLSDMVKEIQVVDSNSREIGSMASDSSNEMNELNTSVTNIGKSFKEFYNKIITLGKDINEINEITNLINSISEQTNLLALNAAIEAARAGESGKGFAVVAEEIRNLAEQSKDSSESISKLISEISGNADEIVQESVVMDDEMRNQAKIIENSISSFKKIIDAVDEVIPKIETVKTSANNIENNKNIILNRIDGLSSISVEVSASAEEISASSEEMNASTEEVASSAQILSNMTNEMLEEVNKFIV</sequence>
<dbReference type="SMART" id="SM00283">
    <property type="entry name" value="MA"/>
    <property type="match status" value="1"/>
</dbReference>
<dbReference type="CDD" id="cd12914">
    <property type="entry name" value="PDC1_DGC_like"/>
    <property type="match status" value="1"/>
</dbReference>
<gene>
    <name evidence="12" type="primary">mcpB_1</name>
    <name evidence="12" type="ORF">CLOSAC_03030</name>
</gene>
<evidence type="ECO:0000256" key="2">
    <source>
        <dbReference type="ARBA" id="ARBA00022475"/>
    </source>
</evidence>
<dbReference type="InterPro" id="IPR004089">
    <property type="entry name" value="MCPsignal_dom"/>
</dbReference>
<evidence type="ECO:0000259" key="10">
    <source>
        <dbReference type="PROSITE" id="PS50111"/>
    </source>
</evidence>
<evidence type="ECO:0000256" key="6">
    <source>
        <dbReference type="ARBA" id="ARBA00023136"/>
    </source>
</evidence>
<dbReference type="GO" id="GO:0007165">
    <property type="term" value="P:signal transduction"/>
    <property type="evidence" value="ECO:0007669"/>
    <property type="project" value="UniProtKB-KW"/>
</dbReference>
<dbReference type="PROSITE" id="PS50111">
    <property type="entry name" value="CHEMOTAXIS_TRANSDUC_2"/>
    <property type="match status" value="1"/>
</dbReference>
<keyword evidence="2" id="KW-1003">Cell membrane</keyword>
<dbReference type="Pfam" id="PF00015">
    <property type="entry name" value="MCPsignal"/>
    <property type="match status" value="1"/>
</dbReference>
<evidence type="ECO:0000256" key="5">
    <source>
        <dbReference type="ARBA" id="ARBA00022989"/>
    </source>
</evidence>
<dbReference type="Gene3D" id="1.10.287.950">
    <property type="entry name" value="Methyl-accepting chemotaxis protein"/>
    <property type="match status" value="1"/>
</dbReference>
<comment type="subcellular location">
    <subcellularLocation>
        <location evidence="1">Cell membrane</location>
        <topology evidence="1">Multi-pass membrane protein</topology>
    </subcellularLocation>
</comment>
<dbReference type="PANTHER" id="PTHR32089:SF112">
    <property type="entry name" value="LYSOZYME-LIKE PROTEIN-RELATED"/>
    <property type="match status" value="1"/>
</dbReference>
<dbReference type="GO" id="GO:0006935">
    <property type="term" value="P:chemotaxis"/>
    <property type="evidence" value="ECO:0007669"/>
    <property type="project" value="UniProtKB-KW"/>
</dbReference>
<reference evidence="12 13" key="1">
    <citation type="submission" date="2016-05" db="EMBL/GenBank/DDBJ databases">
        <title>Microbial solvent formation.</title>
        <authorList>
            <person name="Poehlein A."/>
            <person name="Montoya Solano J.D."/>
            <person name="Flitsch S."/>
            <person name="Krabben P."/>
            <person name="Duerre P."/>
            <person name="Daniel R."/>
        </authorList>
    </citation>
    <scope>NUCLEOTIDE SEQUENCE [LARGE SCALE GENOMIC DNA]</scope>
    <source>
        <strain evidence="12 13">L1-8</strain>
    </source>
</reference>
<evidence type="ECO:0000256" key="9">
    <source>
        <dbReference type="PROSITE-ProRule" id="PRU00284"/>
    </source>
</evidence>
<evidence type="ECO:0000256" key="7">
    <source>
        <dbReference type="ARBA" id="ARBA00023224"/>
    </source>
</evidence>
<keyword evidence="6" id="KW-0472">Membrane</keyword>
<keyword evidence="5" id="KW-1133">Transmembrane helix</keyword>
<evidence type="ECO:0000256" key="1">
    <source>
        <dbReference type="ARBA" id="ARBA00004651"/>
    </source>
</evidence>
<evidence type="ECO:0000256" key="4">
    <source>
        <dbReference type="ARBA" id="ARBA00022692"/>
    </source>
</evidence>
<evidence type="ECO:0000313" key="13">
    <source>
        <dbReference type="Proteomes" id="UP000191154"/>
    </source>
</evidence>
<dbReference type="CDD" id="cd12912">
    <property type="entry name" value="PDC2_MCP_like"/>
    <property type="match status" value="1"/>
</dbReference>
<dbReference type="Gene3D" id="3.30.450.20">
    <property type="entry name" value="PAS domain"/>
    <property type="match status" value="1"/>
</dbReference>
<dbReference type="InterPro" id="IPR033479">
    <property type="entry name" value="dCache_1"/>
</dbReference>
<comment type="caution">
    <text evidence="12">The sequence shown here is derived from an EMBL/GenBank/DDBJ whole genome shotgun (WGS) entry which is preliminary data.</text>
</comment>
<dbReference type="AlphaFoldDB" id="A0A1S8NI49"/>